<accession>A0A0C2D218</accession>
<dbReference type="EMBL" id="JMCC02000027">
    <property type="protein sequence ID" value="KIG17281.1"/>
    <property type="molecule type" value="Genomic_DNA"/>
</dbReference>
<evidence type="ECO:0000313" key="3">
    <source>
        <dbReference type="Proteomes" id="UP000031599"/>
    </source>
</evidence>
<reference evidence="2 3" key="1">
    <citation type="submission" date="2014-12" db="EMBL/GenBank/DDBJ databases">
        <title>Genome assembly of Enhygromyxa salina DSM 15201.</title>
        <authorList>
            <person name="Sharma G."/>
            <person name="Subramanian S."/>
        </authorList>
    </citation>
    <scope>NUCLEOTIDE SEQUENCE [LARGE SCALE GENOMIC DNA]</scope>
    <source>
        <strain evidence="2 3">DSM 15201</strain>
    </source>
</reference>
<evidence type="ECO:0000256" key="1">
    <source>
        <dbReference type="SAM" id="MobiDB-lite"/>
    </source>
</evidence>
<gene>
    <name evidence="2" type="ORF">DB30_03464</name>
</gene>
<dbReference type="AlphaFoldDB" id="A0A0C2D218"/>
<sequence length="336" mass="36423">MFASRDGAPCFVDRVGQPQDLDQLSERAGSGAADFDLLRLFVREPDGEPDDVGLDPYRGGDANERLQLQLAVDVELHRVVPYDGYPLRLRIHGLLSELRAGIDEPWEDLAKRTASYIERSFPGRRIHGHDDVPEEFRRRVNAIVAALSSKLDSKRIDRAVRSAIVVPRHPRMTKLAELPAPLGAGSFARLPRLEPAARYLFAWPEVHVGVSYEQMLVLDGRGRRMIATGPTPVVATGPSHTPENTLAHGVAPLHIPAPDLLAFSGHEWDAEARRELVLARDASCEGLDGCAALIKHERRKFDCGSTGPARRTSIGGGSGVGSGAGSGGGYPGELSF</sequence>
<evidence type="ECO:0000313" key="2">
    <source>
        <dbReference type="EMBL" id="KIG17281.1"/>
    </source>
</evidence>
<feature type="region of interest" description="Disordered" evidence="1">
    <location>
        <begin position="302"/>
        <end position="336"/>
    </location>
</feature>
<comment type="caution">
    <text evidence="2">The sequence shown here is derived from an EMBL/GenBank/DDBJ whole genome shotgun (WGS) entry which is preliminary data.</text>
</comment>
<proteinExistence type="predicted"/>
<name>A0A0C2D218_9BACT</name>
<feature type="compositionally biased region" description="Gly residues" evidence="1">
    <location>
        <begin position="314"/>
        <end position="336"/>
    </location>
</feature>
<protein>
    <submittedName>
        <fullName evidence="2">Uncharacterized protein</fullName>
    </submittedName>
</protein>
<organism evidence="2 3">
    <name type="scientific">Enhygromyxa salina</name>
    <dbReference type="NCBI Taxonomy" id="215803"/>
    <lineage>
        <taxon>Bacteria</taxon>
        <taxon>Pseudomonadati</taxon>
        <taxon>Myxococcota</taxon>
        <taxon>Polyangia</taxon>
        <taxon>Nannocystales</taxon>
        <taxon>Nannocystaceae</taxon>
        <taxon>Enhygromyxa</taxon>
    </lineage>
</organism>
<dbReference type="Proteomes" id="UP000031599">
    <property type="component" value="Unassembled WGS sequence"/>
</dbReference>